<reference evidence="2" key="1">
    <citation type="journal article" date="2019" name="Int. J. Syst. Evol. Microbiol.">
        <title>The Global Catalogue of Microorganisms (GCM) 10K type strain sequencing project: providing services to taxonomists for standard genome sequencing and annotation.</title>
        <authorList>
            <consortium name="The Broad Institute Genomics Platform"/>
            <consortium name="The Broad Institute Genome Sequencing Center for Infectious Disease"/>
            <person name="Wu L."/>
            <person name="Ma J."/>
        </authorList>
    </citation>
    <scope>NUCLEOTIDE SEQUENCE [LARGE SCALE GENOMIC DNA]</scope>
    <source>
        <strain evidence="2">CGMCC 4.7677</strain>
    </source>
</reference>
<name>A0ABQ3IYP4_9PSEU</name>
<dbReference type="EMBL" id="BNAU01000002">
    <property type="protein sequence ID" value="GHE93966.1"/>
    <property type="molecule type" value="Genomic_DNA"/>
</dbReference>
<evidence type="ECO:0000313" key="1">
    <source>
        <dbReference type="EMBL" id="GHE93966.1"/>
    </source>
</evidence>
<dbReference type="Proteomes" id="UP000605897">
    <property type="component" value="Unassembled WGS sequence"/>
</dbReference>
<dbReference type="InterPro" id="IPR011008">
    <property type="entry name" value="Dimeric_a/b-barrel"/>
</dbReference>
<organism evidence="1 2">
    <name type="scientific">Amycolatopsis deserti</name>
    <dbReference type="NCBI Taxonomy" id="185696"/>
    <lineage>
        <taxon>Bacteria</taxon>
        <taxon>Bacillati</taxon>
        <taxon>Actinomycetota</taxon>
        <taxon>Actinomycetes</taxon>
        <taxon>Pseudonocardiales</taxon>
        <taxon>Pseudonocardiaceae</taxon>
        <taxon>Amycolatopsis</taxon>
    </lineage>
</organism>
<evidence type="ECO:0008006" key="3">
    <source>
        <dbReference type="Google" id="ProtNLM"/>
    </source>
</evidence>
<dbReference type="SUPFAM" id="SSF54909">
    <property type="entry name" value="Dimeric alpha+beta barrel"/>
    <property type="match status" value="2"/>
</dbReference>
<comment type="caution">
    <text evidence="1">The sequence shown here is derived from an EMBL/GenBank/DDBJ whole genome shotgun (WGS) entry which is preliminary data.</text>
</comment>
<protein>
    <recommendedName>
        <fullName evidence="3">EthD domain-containing protein</fullName>
    </recommendedName>
</protein>
<gene>
    <name evidence="1" type="ORF">GCM10017786_28480</name>
</gene>
<dbReference type="RefSeq" id="WP_191244961.1">
    <property type="nucleotide sequence ID" value="NZ_BNAU01000002.1"/>
</dbReference>
<proteinExistence type="predicted"/>
<keyword evidence="2" id="KW-1185">Reference proteome</keyword>
<evidence type="ECO:0000313" key="2">
    <source>
        <dbReference type="Proteomes" id="UP000605897"/>
    </source>
</evidence>
<sequence length="242" mass="27337">MTATVPAFDDRNLFFAFSTFTGERATFDKWYDEEHIPQVMDSPGMVGAQRFVVADTKPLPGTEPVDFGHAALYELDGSPARFREEVKRMLMSGEMVLPDFMVQPFTALFLRPVSEPHHSERHAALDSLDDRHLWLVFSHRPEDAAAYDKWYDEEHIPQILSAPGFVRAQRFVLSDVKPLPGVVTPEVSHLAIYETTGPLDPMRESVKRQLISGEMVLPEFMRPPFGSMFLRPVSPFFPAAGA</sequence>
<accession>A0ABQ3IYP4</accession>